<evidence type="ECO:0000256" key="2">
    <source>
        <dbReference type="PROSITE-ProRule" id="PRU00176"/>
    </source>
</evidence>
<sequence>MGKPQGRKAASLYSLVISAPAISSIQPLILIGNIPFTATKEMIEAHFAKLKPFEIRMRTYKDGKFMGTCFIEFERFDRMQTALQKYHHSVFSDGTKKGERKINVELSAGGGGNTPARKEKIKAKNEKLTNERQRIREKREEVEAKQKERKEKKGSKGKPDDKDTGTGAEAEEPAEDNSGMHPARLAMLNAPTPAWKGRQRF</sequence>
<keyword evidence="1 2" id="KW-0694">RNA-binding</keyword>
<feature type="compositionally biased region" description="Basic and acidic residues" evidence="3">
    <location>
        <begin position="116"/>
        <end position="151"/>
    </location>
</feature>
<evidence type="ECO:0000256" key="4">
    <source>
        <dbReference type="SAM" id="Phobius"/>
    </source>
</evidence>
<feature type="transmembrane region" description="Helical" evidence="4">
    <location>
        <begin position="12"/>
        <end position="32"/>
    </location>
</feature>
<name>A0A6G1JMR4_9PLEO</name>
<reference evidence="6" key="1">
    <citation type="journal article" date="2020" name="Stud. Mycol.">
        <title>101 Dothideomycetes genomes: a test case for predicting lifestyles and emergence of pathogens.</title>
        <authorList>
            <person name="Haridas S."/>
            <person name="Albert R."/>
            <person name="Binder M."/>
            <person name="Bloem J."/>
            <person name="Labutti K."/>
            <person name="Salamov A."/>
            <person name="Andreopoulos B."/>
            <person name="Baker S."/>
            <person name="Barry K."/>
            <person name="Bills G."/>
            <person name="Bluhm B."/>
            <person name="Cannon C."/>
            <person name="Castanera R."/>
            <person name="Culley D."/>
            <person name="Daum C."/>
            <person name="Ezra D."/>
            <person name="Gonzalez J."/>
            <person name="Henrissat B."/>
            <person name="Kuo A."/>
            <person name="Liang C."/>
            <person name="Lipzen A."/>
            <person name="Lutzoni F."/>
            <person name="Magnuson J."/>
            <person name="Mondo S."/>
            <person name="Nolan M."/>
            <person name="Ohm R."/>
            <person name="Pangilinan J."/>
            <person name="Park H.-J."/>
            <person name="Ramirez L."/>
            <person name="Alfaro M."/>
            <person name="Sun H."/>
            <person name="Tritt A."/>
            <person name="Yoshinaga Y."/>
            <person name="Zwiers L.-H."/>
            <person name="Turgeon B."/>
            <person name="Goodwin S."/>
            <person name="Spatafora J."/>
            <person name="Crous P."/>
            <person name="Grigoriev I."/>
        </authorList>
    </citation>
    <scope>NUCLEOTIDE SEQUENCE</scope>
    <source>
        <strain evidence="6">CBS 122367</strain>
    </source>
</reference>
<organism evidence="6 7">
    <name type="scientific">Lentithecium fluviatile CBS 122367</name>
    <dbReference type="NCBI Taxonomy" id="1168545"/>
    <lineage>
        <taxon>Eukaryota</taxon>
        <taxon>Fungi</taxon>
        <taxon>Dikarya</taxon>
        <taxon>Ascomycota</taxon>
        <taxon>Pezizomycotina</taxon>
        <taxon>Dothideomycetes</taxon>
        <taxon>Pleosporomycetidae</taxon>
        <taxon>Pleosporales</taxon>
        <taxon>Massarineae</taxon>
        <taxon>Lentitheciaceae</taxon>
        <taxon>Lentithecium</taxon>
    </lineage>
</organism>
<feature type="domain" description="RRM" evidence="5">
    <location>
        <begin position="27"/>
        <end position="109"/>
    </location>
</feature>
<keyword evidence="4" id="KW-1133">Transmembrane helix</keyword>
<keyword evidence="4" id="KW-0472">Membrane</keyword>
<gene>
    <name evidence="6" type="ORF">K458DRAFT_286094</name>
</gene>
<dbReference type="Gene3D" id="3.30.70.330">
    <property type="match status" value="1"/>
</dbReference>
<evidence type="ECO:0000313" key="6">
    <source>
        <dbReference type="EMBL" id="KAF2691834.1"/>
    </source>
</evidence>
<evidence type="ECO:0000313" key="7">
    <source>
        <dbReference type="Proteomes" id="UP000799291"/>
    </source>
</evidence>
<dbReference type="GO" id="GO:0042274">
    <property type="term" value="P:ribosomal small subunit biogenesis"/>
    <property type="evidence" value="ECO:0007669"/>
    <property type="project" value="TreeGrafter"/>
</dbReference>
<evidence type="ECO:0000256" key="3">
    <source>
        <dbReference type="SAM" id="MobiDB-lite"/>
    </source>
</evidence>
<dbReference type="GO" id="GO:0019843">
    <property type="term" value="F:rRNA binding"/>
    <property type="evidence" value="ECO:0007669"/>
    <property type="project" value="TreeGrafter"/>
</dbReference>
<keyword evidence="7" id="KW-1185">Reference proteome</keyword>
<proteinExistence type="predicted"/>
<dbReference type="Pfam" id="PF00076">
    <property type="entry name" value="RRM_1"/>
    <property type="match status" value="1"/>
</dbReference>
<dbReference type="PANTHER" id="PTHR23236:SF51">
    <property type="entry name" value="NUCLEOLAR PROTEIN 6"/>
    <property type="match status" value="1"/>
</dbReference>
<dbReference type="SMART" id="SM00360">
    <property type="entry name" value="RRM"/>
    <property type="match status" value="1"/>
</dbReference>
<dbReference type="InterPro" id="IPR012677">
    <property type="entry name" value="Nucleotide-bd_a/b_plait_sf"/>
</dbReference>
<dbReference type="PANTHER" id="PTHR23236">
    <property type="entry name" value="EUKARYOTIC TRANSLATION INITIATION FACTOR 4B/4H"/>
    <property type="match status" value="1"/>
</dbReference>
<dbReference type="AlphaFoldDB" id="A0A6G1JMR4"/>
<dbReference type="FunFam" id="3.30.70.330:FF:000376">
    <property type="entry name" value="Putative RNA binding protein"/>
    <property type="match status" value="1"/>
</dbReference>
<dbReference type="PROSITE" id="PS50102">
    <property type="entry name" value="RRM"/>
    <property type="match status" value="1"/>
</dbReference>
<protein>
    <recommendedName>
        <fullName evidence="5">RRM domain-containing protein</fullName>
    </recommendedName>
</protein>
<evidence type="ECO:0000259" key="5">
    <source>
        <dbReference type="PROSITE" id="PS50102"/>
    </source>
</evidence>
<dbReference type="OrthoDB" id="167718at2759"/>
<feature type="region of interest" description="Disordered" evidence="3">
    <location>
        <begin position="105"/>
        <end position="201"/>
    </location>
</feature>
<keyword evidence="4" id="KW-0812">Transmembrane</keyword>
<evidence type="ECO:0000256" key="1">
    <source>
        <dbReference type="ARBA" id="ARBA00022884"/>
    </source>
</evidence>
<dbReference type="Proteomes" id="UP000799291">
    <property type="component" value="Unassembled WGS sequence"/>
</dbReference>
<accession>A0A6G1JMR4</accession>
<dbReference type="GO" id="GO:0005730">
    <property type="term" value="C:nucleolus"/>
    <property type="evidence" value="ECO:0007669"/>
    <property type="project" value="TreeGrafter"/>
</dbReference>
<dbReference type="InterPro" id="IPR000504">
    <property type="entry name" value="RRM_dom"/>
</dbReference>
<dbReference type="InterPro" id="IPR035979">
    <property type="entry name" value="RBD_domain_sf"/>
</dbReference>
<dbReference type="SUPFAM" id="SSF54928">
    <property type="entry name" value="RNA-binding domain, RBD"/>
    <property type="match status" value="1"/>
</dbReference>
<dbReference type="EMBL" id="MU005569">
    <property type="protein sequence ID" value="KAF2691834.1"/>
    <property type="molecule type" value="Genomic_DNA"/>
</dbReference>